<evidence type="ECO:0000256" key="2">
    <source>
        <dbReference type="SAM" id="MobiDB-lite"/>
    </source>
</evidence>
<gene>
    <name evidence="3" type="ORF">PLEPLA_LOCUS23255</name>
</gene>
<dbReference type="Proteomes" id="UP001153269">
    <property type="component" value="Unassembled WGS sequence"/>
</dbReference>
<sequence length="101" mass="11294">MTSPPAAPAASAERMFIQLAVSKRAARVLRADPQTVDFRKIKNAQTFNLEGSLIYEDSIVLQSVFAPVLQQKIEKEEESLRERRCDEEQAGSTMKDPSLNV</sequence>
<dbReference type="SUPFAM" id="SSF47370">
    <property type="entry name" value="Bromodomain"/>
    <property type="match status" value="1"/>
</dbReference>
<dbReference type="AlphaFoldDB" id="A0A9N7UMK8"/>
<keyword evidence="4" id="KW-1185">Reference proteome</keyword>
<evidence type="ECO:0000313" key="3">
    <source>
        <dbReference type="EMBL" id="CAB1435162.1"/>
    </source>
</evidence>
<feature type="compositionally biased region" description="Basic and acidic residues" evidence="2">
    <location>
        <begin position="76"/>
        <end position="87"/>
    </location>
</feature>
<feature type="region of interest" description="Disordered" evidence="2">
    <location>
        <begin position="76"/>
        <end position="101"/>
    </location>
</feature>
<proteinExistence type="predicted"/>
<reference evidence="3" key="1">
    <citation type="submission" date="2020-03" db="EMBL/GenBank/DDBJ databases">
        <authorList>
            <person name="Weist P."/>
        </authorList>
    </citation>
    <scope>NUCLEOTIDE SEQUENCE</scope>
</reference>
<dbReference type="InterPro" id="IPR036427">
    <property type="entry name" value="Bromodomain-like_sf"/>
</dbReference>
<comment type="caution">
    <text evidence="3">The sequence shown here is derived from an EMBL/GenBank/DDBJ whole genome shotgun (WGS) entry which is preliminary data.</text>
</comment>
<evidence type="ECO:0000256" key="1">
    <source>
        <dbReference type="ARBA" id="ARBA00023117"/>
    </source>
</evidence>
<dbReference type="Gene3D" id="1.20.920.10">
    <property type="entry name" value="Bromodomain-like"/>
    <property type="match status" value="1"/>
</dbReference>
<name>A0A9N7UMK8_PLEPL</name>
<protein>
    <submittedName>
        <fullName evidence="3">Uncharacterized protein</fullName>
    </submittedName>
</protein>
<evidence type="ECO:0000313" key="4">
    <source>
        <dbReference type="Proteomes" id="UP001153269"/>
    </source>
</evidence>
<keyword evidence="1" id="KW-0103">Bromodomain</keyword>
<accession>A0A9N7UMK8</accession>
<dbReference type="EMBL" id="CADEAL010001741">
    <property type="protein sequence ID" value="CAB1435162.1"/>
    <property type="molecule type" value="Genomic_DNA"/>
</dbReference>
<organism evidence="3 4">
    <name type="scientific">Pleuronectes platessa</name>
    <name type="common">European plaice</name>
    <dbReference type="NCBI Taxonomy" id="8262"/>
    <lineage>
        <taxon>Eukaryota</taxon>
        <taxon>Metazoa</taxon>
        <taxon>Chordata</taxon>
        <taxon>Craniata</taxon>
        <taxon>Vertebrata</taxon>
        <taxon>Euteleostomi</taxon>
        <taxon>Actinopterygii</taxon>
        <taxon>Neopterygii</taxon>
        <taxon>Teleostei</taxon>
        <taxon>Neoteleostei</taxon>
        <taxon>Acanthomorphata</taxon>
        <taxon>Carangaria</taxon>
        <taxon>Pleuronectiformes</taxon>
        <taxon>Pleuronectoidei</taxon>
        <taxon>Pleuronectidae</taxon>
        <taxon>Pleuronectes</taxon>
    </lineage>
</organism>